<sequence>MDKPGTRYSVQKEEELWPAADPSHASKRPDGSINTRPGERMFSAHDKQRHHDHTEG</sequence>
<keyword evidence="1" id="KW-0749">Sporulation</keyword>
<name>A0A1I2QCI1_9BACL</name>
<dbReference type="Proteomes" id="UP000198752">
    <property type="component" value="Unassembled WGS sequence"/>
</dbReference>
<keyword evidence="4" id="KW-1185">Reference proteome</keyword>
<feature type="compositionally biased region" description="Basic and acidic residues" evidence="2">
    <location>
        <begin position="1"/>
        <end position="15"/>
    </location>
</feature>
<dbReference type="STRING" id="269670.SAMN02982927_01132"/>
<reference evidence="4" key="1">
    <citation type="submission" date="2016-10" db="EMBL/GenBank/DDBJ databases">
        <authorList>
            <person name="Varghese N."/>
            <person name="Submissions S."/>
        </authorList>
    </citation>
    <scope>NUCLEOTIDE SEQUENCE [LARGE SCALE GENOMIC DNA]</scope>
    <source>
        <strain evidence="4">ATCC 700379</strain>
    </source>
</reference>
<organism evidence="3 4">
    <name type="scientific">Sporolactobacillus nakayamae</name>
    <dbReference type="NCBI Taxonomy" id="269670"/>
    <lineage>
        <taxon>Bacteria</taxon>
        <taxon>Bacillati</taxon>
        <taxon>Bacillota</taxon>
        <taxon>Bacilli</taxon>
        <taxon>Bacillales</taxon>
        <taxon>Sporolactobacillaceae</taxon>
        <taxon>Sporolactobacillus</taxon>
    </lineage>
</organism>
<dbReference type="AlphaFoldDB" id="A0A1I2QCI1"/>
<protein>
    <submittedName>
        <fullName evidence="3">Small, acid-soluble spore protein K</fullName>
    </submittedName>
</protein>
<evidence type="ECO:0000313" key="4">
    <source>
        <dbReference type="Proteomes" id="UP000198752"/>
    </source>
</evidence>
<gene>
    <name evidence="3" type="ORF">SAMN02982927_01132</name>
</gene>
<feature type="region of interest" description="Disordered" evidence="2">
    <location>
        <begin position="1"/>
        <end position="56"/>
    </location>
</feature>
<feature type="compositionally biased region" description="Basic residues" evidence="2">
    <location>
        <begin position="47"/>
        <end position="56"/>
    </location>
</feature>
<evidence type="ECO:0000313" key="3">
    <source>
        <dbReference type="EMBL" id="SFG25650.1"/>
    </source>
</evidence>
<proteinExistence type="predicted"/>
<dbReference type="GO" id="GO:0042601">
    <property type="term" value="C:endospore-forming forespore"/>
    <property type="evidence" value="ECO:0007669"/>
    <property type="project" value="InterPro"/>
</dbReference>
<dbReference type="EMBL" id="FOOY01000007">
    <property type="protein sequence ID" value="SFG25650.1"/>
    <property type="molecule type" value="Genomic_DNA"/>
</dbReference>
<feature type="compositionally biased region" description="Basic and acidic residues" evidence="2">
    <location>
        <begin position="37"/>
        <end position="46"/>
    </location>
</feature>
<dbReference type="InterPro" id="IPR012611">
    <property type="entry name" value="SASP_SspK"/>
</dbReference>
<evidence type="ECO:0000256" key="1">
    <source>
        <dbReference type="ARBA" id="ARBA00022969"/>
    </source>
</evidence>
<dbReference type="Pfam" id="PF08176">
    <property type="entry name" value="SspK"/>
    <property type="match status" value="1"/>
</dbReference>
<dbReference type="GO" id="GO:0030436">
    <property type="term" value="P:asexual sporulation"/>
    <property type="evidence" value="ECO:0007669"/>
    <property type="project" value="InterPro"/>
</dbReference>
<accession>A0A1I2QCI1</accession>
<evidence type="ECO:0000256" key="2">
    <source>
        <dbReference type="SAM" id="MobiDB-lite"/>
    </source>
</evidence>
<dbReference type="GO" id="GO:0030435">
    <property type="term" value="P:sporulation resulting in formation of a cellular spore"/>
    <property type="evidence" value="ECO:0007669"/>
    <property type="project" value="UniProtKB-KW"/>
</dbReference>